<organism evidence="2 3">
    <name type="scientific">Streptomyces xanthii</name>
    <dbReference type="NCBI Taxonomy" id="2768069"/>
    <lineage>
        <taxon>Bacteria</taxon>
        <taxon>Bacillati</taxon>
        <taxon>Actinomycetota</taxon>
        <taxon>Actinomycetes</taxon>
        <taxon>Kitasatosporales</taxon>
        <taxon>Streptomycetaceae</taxon>
        <taxon>Streptomyces</taxon>
    </lineage>
</organism>
<accession>A0A7H1BGK0</accession>
<dbReference type="Proteomes" id="UP000516428">
    <property type="component" value="Chromosome"/>
</dbReference>
<reference evidence="2 3" key="1">
    <citation type="submission" date="2020-09" db="EMBL/GenBank/DDBJ databases">
        <title>A novel species.</title>
        <authorList>
            <person name="Gao J."/>
        </authorList>
    </citation>
    <scope>NUCLEOTIDE SEQUENCE [LARGE SCALE GENOMIC DNA]</scope>
    <source>
        <strain evidence="2 3">CRXT-Y-14</strain>
    </source>
</reference>
<feature type="transmembrane region" description="Helical" evidence="1">
    <location>
        <begin position="26"/>
        <end position="49"/>
    </location>
</feature>
<feature type="transmembrane region" description="Helical" evidence="1">
    <location>
        <begin position="83"/>
        <end position="101"/>
    </location>
</feature>
<dbReference type="AlphaFoldDB" id="A0A7H1BGK0"/>
<sequence length="204" mass="20889">MTMTASLGARGRGRLLGLLDRIAQPAAAGAAFTVLALGVVTWLPALAALAHTLQRWRTDGDNRCFTGVFTAFPRSWRALWRHGLLATAAVGVLAANSLFLSGRSSPYAFVLLAAQAGLAAALGVHCTALAAHAGLDPSGAVADWHRRALALAFGSPARGTALLGAAVSALVLTLPVPLGPLLFGPSVPVLLALHLAAPRPERTS</sequence>
<name>A0A7H1BGK0_9ACTN</name>
<gene>
    <name evidence="2" type="ORF">IAG42_32445</name>
</gene>
<keyword evidence="3" id="KW-1185">Reference proteome</keyword>
<feature type="transmembrane region" description="Helical" evidence="1">
    <location>
        <begin position="107"/>
        <end position="135"/>
    </location>
</feature>
<dbReference type="EMBL" id="CP061281">
    <property type="protein sequence ID" value="QNS07855.1"/>
    <property type="molecule type" value="Genomic_DNA"/>
</dbReference>
<proteinExistence type="predicted"/>
<dbReference type="RefSeq" id="WP_188340516.1">
    <property type="nucleotide sequence ID" value="NZ_CP061281.1"/>
</dbReference>
<evidence type="ECO:0000256" key="1">
    <source>
        <dbReference type="SAM" id="Phobius"/>
    </source>
</evidence>
<keyword evidence="1" id="KW-0472">Membrane</keyword>
<protein>
    <submittedName>
        <fullName evidence="2">DUF624 domain-containing protein</fullName>
    </submittedName>
</protein>
<dbReference type="KEGG" id="sxn:IAG42_32445"/>
<feature type="transmembrane region" description="Helical" evidence="1">
    <location>
        <begin position="178"/>
        <end position="197"/>
    </location>
</feature>
<evidence type="ECO:0000313" key="3">
    <source>
        <dbReference type="Proteomes" id="UP000516428"/>
    </source>
</evidence>
<keyword evidence="1" id="KW-1133">Transmembrane helix</keyword>
<dbReference type="Pfam" id="PF04854">
    <property type="entry name" value="DUF624"/>
    <property type="match status" value="1"/>
</dbReference>
<evidence type="ECO:0000313" key="2">
    <source>
        <dbReference type="EMBL" id="QNS07855.1"/>
    </source>
</evidence>
<keyword evidence="1" id="KW-0812">Transmembrane</keyword>
<dbReference type="InterPro" id="IPR006938">
    <property type="entry name" value="DUF624"/>
</dbReference>